<reference evidence="1" key="1">
    <citation type="submission" date="2020-01" db="EMBL/GenBank/DDBJ databases">
        <title>Identification and distribution of gene clusters putatively required for synthesis of sphingolipid metabolism inhibitors in phylogenetically diverse species of the filamentous fungus Fusarium.</title>
        <authorList>
            <person name="Kim H.-S."/>
            <person name="Busman M."/>
            <person name="Brown D.W."/>
            <person name="Divon H."/>
            <person name="Uhlig S."/>
            <person name="Proctor R.H."/>
        </authorList>
    </citation>
    <scope>NUCLEOTIDE SEQUENCE</scope>
    <source>
        <strain evidence="1">NRRL 31653</strain>
    </source>
</reference>
<name>A0A9P5B0E4_9HYPO</name>
<evidence type="ECO:0000313" key="1">
    <source>
        <dbReference type="EMBL" id="KAF4487806.1"/>
    </source>
</evidence>
<protein>
    <submittedName>
        <fullName evidence="1">Uncharacterized protein</fullName>
    </submittedName>
</protein>
<evidence type="ECO:0000313" key="2">
    <source>
        <dbReference type="Proteomes" id="UP000737391"/>
    </source>
</evidence>
<dbReference type="Proteomes" id="UP000737391">
    <property type="component" value="Unassembled WGS sequence"/>
</dbReference>
<keyword evidence="2" id="KW-1185">Reference proteome</keyword>
<dbReference type="OrthoDB" id="4152607at2759"/>
<accession>A0A9P5B0E4</accession>
<comment type="caution">
    <text evidence="1">The sequence shown here is derived from an EMBL/GenBank/DDBJ whole genome shotgun (WGS) entry which is preliminary data.</text>
</comment>
<sequence length="178" mass="20173">MGTKYEDAVDSTITRITNALRIVDNGPVNLRSEVQNAISDFNQAVEFAQLSEARLVALLNNPFAIYQASKEELFKIRASVIRIRKSIQNVTGASDRSLVGIITSRTGLRGRHVDGLLKHFRAEIDDIVLKTIDKIDQRLECEWRIAEECYNQARDPSGSLYPERYFELSSDDLYSIYG</sequence>
<gene>
    <name evidence="1" type="ORF">FAGAP_11342</name>
</gene>
<dbReference type="EMBL" id="LUFC02001048">
    <property type="protein sequence ID" value="KAF4487806.1"/>
    <property type="molecule type" value="Genomic_DNA"/>
</dbReference>
<dbReference type="AlphaFoldDB" id="A0A9P5B0E4"/>
<proteinExistence type="predicted"/>
<organism evidence="1 2">
    <name type="scientific">Fusarium agapanthi</name>
    <dbReference type="NCBI Taxonomy" id="1803897"/>
    <lineage>
        <taxon>Eukaryota</taxon>
        <taxon>Fungi</taxon>
        <taxon>Dikarya</taxon>
        <taxon>Ascomycota</taxon>
        <taxon>Pezizomycotina</taxon>
        <taxon>Sordariomycetes</taxon>
        <taxon>Hypocreomycetidae</taxon>
        <taxon>Hypocreales</taxon>
        <taxon>Nectriaceae</taxon>
        <taxon>Fusarium</taxon>
        <taxon>Fusarium fujikuroi species complex</taxon>
    </lineage>
</organism>